<feature type="transmembrane region" description="Helical" evidence="1">
    <location>
        <begin position="78"/>
        <end position="96"/>
    </location>
</feature>
<evidence type="ECO:0000256" key="1">
    <source>
        <dbReference type="SAM" id="Phobius"/>
    </source>
</evidence>
<feature type="transmembrane region" description="Helical" evidence="1">
    <location>
        <begin position="38"/>
        <end position="66"/>
    </location>
</feature>
<feature type="transmembrane region" description="Helical" evidence="1">
    <location>
        <begin position="12"/>
        <end position="32"/>
    </location>
</feature>
<dbReference type="EMBL" id="JBHSGW010000027">
    <property type="protein sequence ID" value="MFC4740733.1"/>
    <property type="molecule type" value="Genomic_DNA"/>
</dbReference>
<keyword evidence="1" id="KW-0812">Transmembrane</keyword>
<keyword evidence="1" id="KW-1133">Transmembrane helix</keyword>
<name>A0ABV9P544_9FLAO</name>
<dbReference type="Proteomes" id="UP001595885">
    <property type="component" value="Unassembled WGS sequence"/>
</dbReference>
<proteinExistence type="predicted"/>
<gene>
    <name evidence="2" type="ORF">ACFO3U_12085</name>
</gene>
<keyword evidence="1" id="KW-0472">Membrane</keyword>
<dbReference type="RefSeq" id="WP_379742692.1">
    <property type="nucleotide sequence ID" value="NZ_JBHSGW010000027.1"/>
</dbReference>
<evidence type="ECO:0000313" key="3">
    <source>
        <dbReference type="Proteomes" id="UP001595885"/>
    </source>
</evidence>
<organism evidence="2 3">
    <name type="scientific">Flavobacterium ponti</name>
    <dbReference type="NCBI Taxonomy" id="665133"/>
    <lineage>
        <taxon>Bacteria</taxon>
        <taxon>Pseudomonadati</taxon>
        <taxon>Bacteroidota</taxon>
        <taxon>Flavobacteriia</taxon>
        <taxon>Flavobacteriales</taxon>
        <taxon>Flavobacteriaceae</taxon>
        <taxon>Flavobacterium</taxon>
    </lineage>
</organism>
<accession>A0ABV9P544</accession>
<protein>
    <submittedName>
        <fullName evidence="2">Uncharacterized protein</fullName>
    </submittedName>
</protein>
<comment type="caution">
    <text evidence="2">The sequence shown here is derived from an EMBL/GenBank/DDBJ whole genome shotgun (WGS) entry which is preliminary data.</text>
</comment>
<reference evidence="3" key="1">
    <citation type="journal article" date="2019" name="Int. J. Syst. Evol. Microbiol.">
        <title>The Global Catalogue of Microorganisms (GCM) 10K type strain sequencing project: providing services to taxonomists for standard genome sequencing and annotation.</title>
        <authorList>
            <consortium name="The Broad Institute Genomics Platform"/>
            <consortium name="The Broad Institute Genome Sequencing Center for Infectious Disease"/>
            <person name="Wu L."/>
            <person name="Ma J."/>
        </authorList>
    </citation>
    <scope>NUCLEOTIDE SEQUENCE [LARGE SCALE GENOMIC DNA]</scope>
    <source>
        <strain evidence="3">CCUG 50349</strain>
    </source>
</reference>
<keyword evidence="3" id="KW-1185">Reference proteome</keyword>
<sequence>MEEITPETFIEKNILSIGTFLFGTIILISFLISNWDFLIIVGILYVSAAIIVHVFHFFATIIFHFIEKRNPIDTSIKIFLILSNIPITILYIYIVLNLKL</sequence>
<evidence type="ECO:0000313" key="2">
    <source>
        <dbReference type="EMBL" id="MFC4740733.1"/>
    </source>
</evidence>